<keyword evidence="2" id="KW-0067">ATP-binding</keyword>
<dbReference type="Proteomes" id="UP000554482">
    <property type="component" value="Unassembled WGS sequence"/>
</dbReference>
<dbReference type="AlphaFoldDB" id="A0A7J6UYY3"/>
<comment type="caution">
    <text evidence="2">The sequence shown here is derived from an EMBL/GenBank/DDBJ whole genome shotgun (WGS) entry which is preliminary data.</text>
</comment>
<dbReference type="OrthoDB" id="1925974at2759"/>
<organism evidence="2 3">
    <name type="scientific">Thalictrum thalictroides</name>
    <name type="common">Rue-anemone</name>
    <name type="synonym">Anemone thalictroides</name>
    <dbReference type="NCBI Taxonomy" id="46969"/>
    <lineage>
        <taxon>Eukaryota</taxon>
        <taxon>Viridiplantae</taxon>
        <taxon>Streptophyta</taxon>
        <taxon>Embryophyta</taxon>
        <taxon>Tracheophyta</taxon>
        <taxon>Spermatophyta</taxon>
        <taxon>Magnoliopsida</taxon>
        <taxon>Ranunculales</taxon>
        <taxon>Ranunculaceae</taxon>
        <taxon>Thalictroideae</taxon>
        <taxon>Thalictrum</taxon>
    </lineage>
</organism>
<dbReference type="GO" id="GO:0005524">
    <property type="term" value="F:ATP binding"/>
    <property type="evidence" value="ECO:0007669"/>
    <property type="project" value="UniProtKB-KW"/>
</dbReference>
<dbReference type="PANTHER" id="PTHR34937">
    <property type="entry name" value="OS08G0559800 PROTEIN"/>
    <property type="match status" value="1"/>
</dbReference>
<accession>A0A7J6UYY3</accession>
<protein>
    <submittedName>
        <fullName evidence="2">Atp-binding protein</fullName>
    </submittedName>
</protein>
<evidence type="ECO:0000313" key="3">
    <source>
        <dbReference type="Proteomes" id="UP000554482"/>
    </source>
</evidence>
<feature type="coiled-coil region" evidence="1">
    <location>
        <begin position="195"/>
        <end position="222"/>
    </location>
</feature>
<dbReference type="PANTHER" id="PTHR34937:SF2">
    <property type="entry name" value="OS08G0559800 PROTEIN"/>
    <property type="match status" value="1"/>
</dbReference>
<sequence>MEIVSEDRIEEYVSNKKPNLFENSQDLKLRYNELLIELEELRLRSAAMEDNLIDVKQQRDDALKQNFDLVKTVKDISIERDILQGKLQELEIFAKQREKELIKERDDELNRKLEVMEGSSKRIRVFSKSMNSVKECVLKVIEEIDEERSEKNVEIADSNVEELDLLDEESKGFVMEIKSVYKLVMKVGLRLTKYKEKRKKEKKELENSVVSLTEENRDINSLLRIALVEKEEVERSLSRLKGSGEQKKVTILQFAERGLQKVGFGFIMGASSGDTVDDEISTTGEKSESSECEEEVVSLVSTVETIMKNLRLEIVQLKQSLEEYRSDNWQLQSLTEKQAKKIAECTTYISNLEERENRVAKNVEQLVSEITRLQEEVERWREACELEVEAGIHVIKEHEREARIFREELGKAKASLDTLTNKLKLKEQLASAAVAAQEAAQKSLHVADRRAAELNERIEELTRQLEVADSRGERNIRRKVRHICWPWRAFKVIPGGPLGRNAKRMVPEMQGLLHYRI</sequence>
<keyword evidence="3" id="KW-1185">Reference proteome</keyword>
<keyword evidence="2" id="KW-0547">Nucleotide-binding</keyword>
<reference evidence="2 3" key="1">
    <citation type="submission" date="2020-06" db="EMBL/GenBank/DDBJ databases">
        <title>Transcriptomic and genomic resources for Thalictrum thalictroides and T. hernandezii: Facilitating candidate gene discovery in an emerging model plant lineage.</title>
        <authorList>
            <person name="Arias T."/>
            <person name="Riano-Pachon D.M."/>
            <person name="Di Stilio V.S."/>
        </authorList>
    </citation>
    <scope>NUCLEOTIDE SEQUENCE [LARGE SCALE GENOMIC DNA]</scope>
    <source>
        <strain evidence="3">cv. WT478/WT964</strain>
        <tissue evidence="2">Leaves</tissue>
    </source>
</reference>
<proteinExistence type="predicted"/>
<evidence type="ECO:0000256" key="1">
    <source>
        <dbReference type="SAM" id="Coils"/>
    </source>
</evidence>
<evidence type="ECO:0000313" key="2">
    <source>
        <dbReference type="EMBL" id="KAF5177392.1"/>
    </source>
</evidence>
<dbReference type="InterPro" id="IPR040300">
    <property type="entry name" value="At3g49055-like"/>
</dbReference>
<feature type="coiled-coil region" evidence="1">
    <location>
        <begin position="24"/>
        <end position="58"/>
    </location>
</feature>
<feature type="coiled-coil region" evidence="1">
    <location>
        <begin position="307"/>
        <end position="471"/>
    </location>
</feature>
<dbReference type="EMBL" id="JABWDY010041450">
    <property type="protein sequence ID" value="KAF5177392.1"/>
    <property type="molecule type" value="Genomic_DNA"/>
</dbReference>
<gene>
    <name evidence="2" type="ORF">FRX31_033020</name>
</gene>
<keyword evidence="1" id="KW-0175">Coiled coil</keyword>
<name>A0A7J6UYY3_THATH</name>